<dbReference type="SUPFAM" id="SSF46689">
    <property type="entry name" value="Homeodomain-like"/>
    <property type="match status" value="1"/>
</dbReference>
<dbReference type="EMBL" id="CP059734">
    <property type="protein sequence ID" value="WDE08798.1"/>
    <property type="molecule type" value="Genomic_DNA"/>
</dbReference>
<evidence type="ECO:0000313" key="4">
    <source>
        <dbReference type="EMBL" id="WDE05342.1"/>
    </source>
</evidence>
<keyword evidence="7" id="KW-1185">Reference proteome</keyword>
<dbReference type="Proteomes" id="UP000032352">
    <property type="component" value="Chromosome"/>
</dbReference>
<evidence type="ECO:0000259" key="2">
    <source>
        <dbReference type="Pfam" id="PF13592"/>
    </source>
</evidence>
<dbReference type="EMBL" id="CP059733">
    <property type="protein sequence ID" value="WDE05224.1"/>
    <property type="molecule type" value="Genomic_DNA"/>
</dbReference>
<dbReference type="Pfam" id="PF13358">
    <property type="entry name" value="DDE_3"/>
    <property type="match status" value="1"/>
</dbReference>
<dbReference type="Proteomes" id="UP000032352">
    <property type="component" value="Chromosome pTvir"/>
</dbReference>
<name>A0AAE9ZDB3_9GAMM</name>
<feature type="domain" description="Winged helix-turn helix" evidence="2">
    <location>
        <begin position="100"/>
        <end position="155"/>
    </location>
</feature>
<organism evidence="6 7">
    <name type="scientific">Thalassomonas viridans</name>
    <dbReference type="NCBI Taxonomy" id="137584"/>
    <lineage>
        <taxon>Bacteria</taxon>
        <taxon>Pseudomonadati</taxon>
        <taxon>Pseudomonadota</taxon>
        <taxon>Gammaproteobacteria</taxon>
        <taxon>Alteromonadales</taxon>
        <taxon>Colwelliaceae</taxon>
        <taxon>Thalassomonas</taxon>
    </lineage>
</organism>
<dbReference type="InterPro" id="IPR025959">
    <property type="entry name" value="Winged_HTH_dom"/>
</dbReference>
<reference evidence="6 7" key="1">
    <citation type="journal article" date="2015" name="Genome Announc.">
        <title>Draft Genome Sequences of Marine Isolates of Thalassomonas viridans and Thalassomonas actiniarum.</title>
        <authorList>
            <person name="Olonade I."/>
            <person name="van Zyl L.J."/>
            <person name="Trindade M."/>
        </authorList>
    </citation>
    <scope>NUCLEOTIDE SEQUENCE [LARGE SCALE GENOMIC DNA]</scope>
    <source>
        <strain evidence="6 7">XOM25</strain>
    </source>
</reference>
<accession>A0AAE9ZDB3</accession>
<sequence length="344" mass="39206">MHQLETIDFKSLARHEKNAQKRIRLLALAHFKEGMNRTEISKLLKVSRTSVNKWVAGFLSQGVDGLSAKPQPGRPPLLSTEQLQQIAKLVEQEANKDSGGRLKGSDINEFIKQEFGVIYEPSHVYRLLKKMGFSWITSRSKHPKQSDQVQESFKKFQLSTILNVPGHISLDKVDVWFQDEARFGQQNTTTRLWARTGTRPRAIKQQQFEYVYLFGAVCPATGATEAVIAPCVNQEVMSHHLAQISQRTPPGRYAVVLMDGASWHTASVANQFDNLNILKLPPYSPELNPIEQVWQWLRQNELANQCFAGYEDIVNKLTSAWNNFIRDEQMVKGVCSRDWIELNS</sequence>
<dbReference type="Pfam" id="PF13384">
    <property type="entry name" value="HTH_23"/>
    <property type="match status" value="1"/>
</dbReference>
<dbReference type="Pfam" id="PF13592">
    <property type="entry name" value="HTH_33"/>
    <property type="match status" value="1"/>
</dbReference>
<reference evidence="6 7" key="3">
    <citation type="journal article" date="2022" name="Mar. Drugs">
        <title>Bioassay-Guided Fractionation Leads to the Detection of Cholic Acid Generated by the Rare Thalassomonas sp.</title>
        <authorList>
            <person name="Pheiffer F."/>
            <person name="Schneider Y.K."/>
            <person name="Hansen E.H."/>
            <person name="Andersen J.H."/>
            <person name="Isaksson J."/>
            <person name="Busche T."/>
            <person name="R C."/>
            <person name="Kalinowski J."/>
            <person name="Zyl L.V."/>
            <person name="Trindade M."/>
        </authorList>
    </citation>
    <scope>NUCLEOTIDE SEQUENCE [LARGE SCALE GENOMIC DNA]</scope>
    <source>
        <strain evidence="6 7">XOM25</strain>
    </source>
</reference>
<dbReference type="InterPro" id="IPR038717">
    <property type="entry name" value="Tc1-like_DDE_dom"/>
</dbReference>
<dbReference type="InterPro" id="IPR036397">
    <property type="entry name" value="RNaseH_sf"/>
</dbReference>
<dbReference type="RefSeq" id="WP_152647232.1">
    <property type="nucleotide sequence ID" value="NZ_CP059733.1"/>
</dbReference>
<feature type="domain" description="Tc1-like transposase DDE" evidence="1">
    <location>
        <begin position="174"/>
        <end position="308"/>
    </location>
</feature>
<gene>
    <name evidence="5" type="ORF">SG34_006655</name>
    <name evidence="3" type="ORF">SG34_028690</name>
    <name evidence="4" type="ORF">SG34_029360</name>
    <name evidence="6" type="ORF">SG34_033435</name>
</gene>
<dbReference type="EMBL" id="CP059733">
    <property type="protein sequence ID" value="WDE05342.1"/>
    <property type="molecule type" value="Genomic_DNA"/>
</dbReference>
<evidence type="ECO:0000313" key="5">
    <source>
        <dbReference type="EMBL" id="WDE06587.1"/>
    </source>
</evidence>
<dbReference type="AlphaFoldDB" id="A0AAE9ZDB3"/>
<evidence type="ECO:0000313" key="3">
    <source>
        <dbReference type="EMBL" id="WDE05224.1"/>
    </source>
</evidence>
<evidence type="ECO:0000259" key="1">
    <source>
        <dbReference type="Pfam" id="PF13358"/>
    </source>
</evidence>
<dbReference type="KEGG" id="tvd:SG34_028690"/>
<dbReference type="Gene3D" id="3.30.420.10">
    <property type="entry name" value="Ribonuclease H-like superfamily/Ribonuclease H"/>
    <property type="match status" value="1"/>
</dbReference>
<evidence type="ECO:0000313" key="7">
    <source>
        <dbReference type="Proteomes" id="UP000032352"/>
    </source>
</evidence>
<dbReference type="KEGG" id="tvd:SG34_006655"/>
<proteinExistence type="predicted"/>
<protein>
    <submittedName>
        <fullName evidence="6">IS630 family transposase</fullName>
    </submittedName>
</protein>
<dbReference type="NCBIfam" id="NF033545">
    <property type="entry name" value="transpos_IS630"/>
    <property type="match status" value="1"/>
</dbReference>
<dbReference type="InterPro" id="IPR047655">
    <property type="entry name" value="Transpos_IS630-like"/>
</dbReference>
<evidence type="ECO:0000313" key="6">
    <source>
        <dbReference type="EMBL" id="WDE08798.1"/>
    </source>
</evidence>
<dbReference type="InterPro" id="IPR009057">
    <property type="entry name" value="Homeodomain-like_sf"/>
</dbReference>
<dbReference type="GO" id="GO:0003676">
    <property type="term" value="F:nucleic acid binding"/>
    <property type="evidence" value="ECO:0007669"/>
    <property type="project" value="InterPro"/>
</dbReference>
<dbReference type="KEGG" id="tvd:SG34_029360"/>
<dbReference type="KEGG" id="tvd:SG34_033435"/>
<dbReference type="EMBL" id="CP059733">
    <property type="protein sequence ID" value="WDE06587.1"/>
    <property type="molecule type" value="Genomic_DNA"/>
</dbReference>
<reference evidence="6" key="2">
    <citation type="submission" date="2020-07" db="EMBL/GenBank/DDBJ databases">
        <authorList>
            <person name="van Zyl L.J."/>
            <person name="Busche T."/>
            <person name="Ruckert C."/>
            <person name="Kalinowski J."/>
            <person name="Trindade M.I."/>
        </authorList>
    </citation>
    <scope>NUCLEOTIDE SEQUENCE</scope>
    <source>
        <strain evidence="6">XOM25</strain>
    </source>
</reference>